<reference evidence="1" key="1">
    <citation type="journal article" date="1999" name="Methods Enzymol.">
        <title>High-efficiency full-length cDNA cloning.</title>
        <authorList>
            <person name="Carninci P."/>
            <person name="Hayashizaki Y."/>
        </authorList>
    </citation>
    <scope>NUCLEOTIDE SEQUENCE</scope>
    <source>
        <strain evidence="1">C57BL/6J</strain>
        <tissue evidence="1">Inner ear</tissue>
    </source>
</reference>
<accession>Q3TZ26</accession>
<reference evidence="1" key="2">
    <citation type="journal article" date="2000" name="Genome Res.">
        <title>Normalization and subtraction of cap-trapper-selected cDNAs to prepare full-length cDNA libraries for rapid discovery of new genes.</title>
        <authorList>
            <person name="Carninci P."/>
            <person name="Shibata Y."/>
            <person name="Hayatsu N."/>
            <person name="Sugahara Y."/>
            <person name="Shibata K."/>
            <person name="Itoh M."/>
            <person name="Konno H."/>
            <person name="Okazaki Y."/>
            <person name="Muramatsu M."/>
            <person name="Hayashizaki Y."/>
        </authorList>
    </citation>
    <scope>NUCLEOTIDE SEQUENCE</scope>
    <source>
        <strain evidence="1">C57BL/6J</strain>
        <tissue evidence="1">Inner ear</tissue>
    </source>
</reference>
<evidence type="ECO:0000313" key="1">
    <source>
        <dbReference type="EMBL" id="BAE34384.1"/>
    </source>
</evidence>
<reference evidence="1" key="5">
    <citation type="journal article" date="2002" name="Nature">
        <title>Analysis of the mouse transcriptome based on functional annotation of 60,770 full-length cDNAs.</title>
        <authorList>
            <consortium name="The FANTOM Consortium and the RIKEN Genome Exploration Research Group Phase I and II Team"/>
        </authorList>
    </citation>
    <scope>NUCLEOTIDE SEQUENCE</scope>
    <source>
        <strain evidence="1">C57BL/6J</strain>
        <tissue evidence="1">Inner ear</tissue>
    </source>
</reference>
<organism evidence="1">
    <name type="scientific">Mus musculus</name>
    <name type="common">Mouse</name>
    <dbReference type="NCBI Taxonomy" id="10090"/>
    <lineage>
        <taxon>Eukaryota</taxon>
        <taxon>Metazoa</taxon>
        <taxon>Chordata</taxon>
        <taxon>Craniata</taxon>
        <taxon>Vertebrata</taxon>
        <taxon>Euteleostomi</taxon>
        <taxon>Mammalia</taxon>
        <taxon>Eutheria</taxon>
        <taxon>Euarchontoglires</taxon>
        <taxon>Glires</taxon>
        <taxon>Rodentia</taxon>
        <taxon>Myomorpha</taxon>
        <taxon>Muroidea</taxon>
        <taxon>Muridae</taxon>
        <taxon>Murinae</taxon>
        <taxon>Mus</taxon>
        <taxon>Mus</taxon>
    </lineage>
</organism>
<dbReference type="AlphaFoldDB" id="Q3TZ26"/>
<evidence type="ECO:0000313" key="2">
    <source>
        <dbReference type="MGI" id="MGI:1925478"/>
    </source>
</evidence>
<gene>
    <name evidence="2" type="primary">4930594M22Rik</name>
</gene>
<sequence>MFKSSPRYQLYPKWDIKHSKATLTSEYSYSQVHVLYVLENKPSTSCLHSLDGLLVFNSIKVPPRFLKGWLGFYKEGSRGLLGRKLAYHIQGPGTDLQYRKIAQQG</sequence>
<dbReference type="EMBL" id="AK158148">
    <property type="protein sequence ID" value="BAE34384.1"/>
    <property type="molecule type" value="mRNA"/>
</dbReference>
<reference evidence="1" key="3">
    <citation type="journal article" date="2000" name="Genome Res.">
        <title>RIKEN integrated sequence analysis (RISA) system--384-format sequencing pipeline with 384 multicapillary sequencer.</title>
        <authorList>
            <person name="Shibata K."/>
            <person name="Itoh M."/>
            <person name="Aizawa K."/>
            <person name="Nagaoka S."/>
            <person name="Sasaki N."/>
            <person name="Carninci P."/>
            <person name="Konno H."/>
            <person name="Akiyama J."/>
            <person name="Nishi K."/>
            <person name="Kitsunai T."/>
            <person name="Tashiro H."/>
            <person name="Itoh M."/>
            <person name="Sumi N."/>
            <person name="Ishii Y."/>
            <person name="Nakamura S."/>
            <person name="Hazama M."/>
            <person name="Nishine T."/>
            <person name="Harada A."/>
            <person name="Yamamoto R."/>
            <person name="Matsumoto H."/>
            <person name="Sakaguchi S."/>
            <person name="Ikegami T."/>
            <person name="Kashiwagi K."/>
            <person name="Fujiwake S."/>
            <person name="Inoue K."/>
            <person name="Togawa Y."/>
            <person name="Izawa M."/>
            <person name="Ohara E."/>
            <person name="Watahiki M."/>
            <person name="Yoneda Y."/>
            <person name="Ishikawa T."/>
            <person name="Ozawa K."/>
            <person name="Tanaka T."/>
            <person name="Matsuura S."/>
            <person name="Kawai J."/>
            <person name="Okazaki Y."/>
            <person name="Muramatsu M."/>
            <person name="Inoue Y."/>
            <person name="Kira A."/>
            <person name="Hayashizaki Y."/>
        </authorList>
    </citation>
    <scope>NUCLEOTIDE SEQUENCE</scope>
    <source>
        <strain evidence="1">C57BL/6J</strain>
        <tissue evidence="1">Inner ear</tissue>
    </source>
</reference>
<dbReference type="AGR" id="MGI:1925478"/>
<name>Q3TZ26_MOUSE</name>
<reference evidence="1" key="7">
    <citation type="journal article" date="2005" name="Science">
        <title>The Transcriptional Landscape of the Mammalian Genome.</title>
        <authorList>
            <consortium name="The FANTOM Consortium"/>
            <consortium name="Riken Genome Exploration Research Group and Genome Science Group (Genome Network Project Core Group)"/>
        </authorList>
    </citation>
    <scope>NUCLEOTIDE SEQUENCE</scope>
    <source>
        <strain evidence="1">C57BL/6J</strain>
        <tissue evidence="1">Inner ear</tissue>
    </source>
</reference>
<reference evidence="1" key="4">
    <citation type="journal article" date="2001" name="Nature">
        <title>Functional annotation of a full-length mouse cDNA collection.</title>
        <authorList>
            <consortium name="The RIKEN Genome Exploration Research Group Phase II Team and the FANTOM Consortium"/>
        </authorList>
    </citation>
    <scope>NUCLEOTIDE SEQUENCE</scope>
    <source>
        <strain evidence="1">C57BL/6J</strain>
        <tissue evidence="1">Inner ear</tissue>
    </source>
</reference>
<dbReference type="EMBL" id="AK157947">
    <property type="protein sequence ID" value="BAE34277.1"/>
    <property type="molecule type" value="mRNA"/>
</dbReference>
<dbReference type="MGI" id="MGI:1925478">
    <property type="gene designation" value="4930594M22Rik"/>
</dbReference>
<reference evidence="1" key="6">
    <citation type="submission" date="2004-03" db="EMBL/GenBank/DDBJ databases">
        <authorList>
            <person name="Arakawa T."/>
            <person name="Carninci P."/>
            <person name="Fukuda S."/>
            <person name="Hashizume W."/>
            <person name="Hayashida K."/>
            <person name="Hori F."/>
            <person name="Iida J."/>
            <person name="Imamura K."/>
            <person name="Imotani K."/>
            <person name="Itoh M."/>
            <person name="Kanagawa S."/>
            <person name="Kawai J."/>
            <person name="Kojima M."/>
            <person name="Konno H."/>
            <person name="Murata M."/>
            <person name="Nakamura M."/>
            <person name="Ninomiya N."/>
            <person name="Nishiyori H."/>
            <person name="Nomura K."/>
            <person name="Ohno M."/>
            <person name="Sakazume N."/>
            <person name="Sano H."/>
            <person name="Sasaki D."/>
            <person name="Shibata K."/>
            <person name="Shiraki T."/>
            <person name="Tagami M."/>
            <person name="Tagami Y."/>
            <person name="Waki K."/>
            <person name="Watahiki A."/>
            <person name="Muramatsu M."/>
            <person name="Hayashizaki Y."/>
        </authorList>
    </citation>
    <scope>NUCLEOTIDE SEQUENCE</scope>
    <source>
        <strain evidence="1">C57BL/6J</strain>
        <tissue evidence="1">Inner ear</tissue>
    </source>
</reference>
<proteinExistence type="evidence at transcript level"/>
<reference evidence="1" key="8">
    <citation type="journal article" date="2005" name="Science">
        <title>Antisense Transcription in the Mammalian Transcriptome.</title>
        <authorList>
            <consortium name="RIKEN Genome Exploration Research Group and Genome Science Group (Genome Network Project Core Group) and the FANTOM Consortium"/>
        </authorList>
    </citation>
    <scope>NUCLEOTIDE SEQUENCE</scope>
    <source>
        <strain evidence="1">C57BL/6J</strain>
        <tissue evidence="1">Inner ear</tissue>
    </source>
</reference>
<protein>
    <submittedName>
        <fullName evidence="1">Uncharacterized protein</fullName>
    </submittedName>
</protein>